<dbReference type="InterPro" id="IPR028082">
    <property type="entry name" value="Peripla_BP_I"/>
</dbReference>
<protein>
    <submittedName>
        <fullName evidence="5">LacI family DNA-binding transcriptional regulator</fullName>
    </submittedName>
</protein>
<keyword evidence="1" id="KW-0805">Transcription regulation</keyword>
<keyword evidence="2 5" id="KW-0238">DNA-binding</keyword>
<evidence type="ECO:0000313" key="6">
    <source>
        <dbReference type="Proteomes" id="UP000676325"/>
    </source>
</evidence>
<dbReference type="GO" id="GO:0000976">
    <property type="term" value="F:transcription cis-regulatory region binding"/>
    <property type="evidence" value="ECO:0007669"/>
    <property type="project" value="TreeGrafter"/>
</dbReference>
<dbReference type="SUPFAM" id="SSF53822">
    <property type="entry name" value="Periplasmic binding protein-like I"/>
    <property type="match status" value="1"/>
</dbReference>
<organism evidence="5 6">
    <name type="scientific">Actinospica acidithermotolerans</name>
    <dbReference type="NCBI Taxonomy" id="2828514"/>
    <lineage>
        <taxon>Bacteria</taxon>
        <taxon>Bacillati</taxon>
        <taxon>Actinomycetota</taxon>
        <taxon>Actinomycetes</taxon>
        <taxon>Catenulisporales</taxon>
        <taxon>Actinospicaceae</taxon>
        <taxon>Actinospica</taxon>
    </lineage>
</organism>
<dbReference type="SUPFAM" id="SSF47413">
    <property type="entry name" value="lambda repressor-like DNA-binding domains"/>
    <property type="match status" value="1"/>
</dbReference>
<gene>
    <name evidence="5" type="ORF">KDK95_21340</name>
</gene>
<evidence type="ECO:0000259" key="4">
    <source>
        <dbReference type="PROSITE" id="PS50932"/>
    </source>
</evidence>
<evidence type="ECO:0000256" key="1">
    <source>
        <dbReference type="ARBA" id="ARBA00023015"/>
    </source>
</evidence>
<dbReference type="PROSITE" id="PS50932">
    <property type="entry name" value="HTH_LACI_2"/>
    <property type="match status" value="1"/>
</dbReference>
<dbReference type="Gene3D" id="1.10.260.40">
    <property type="entry name" value="lambda repressor-like DNA-binding domains"/>
    <property type="match status" value="1"/>
</dbReference>
<dbReference type="Proteomes" id="UP000676325">
    <property type="component" value="Unassembled WGS sequence"/>
</dbReference>
<sequence length="345" mass="36038">MAQSTSRPPTLGAVARIAGVSISTVSKVLNGRPDVAPDTRVRVAALLGRAGYPIADGQAVRRRETGGLVEVVANRLDGPTTSRLLRAVCLEACARGFGVVVTDVEPDGGPSGRRPPRRWLEAMSARSAGAVISLLLEFSDAQLAYFDAHAIAACAVGAGRPQARECAVLVDERTRGHTAVRHLLDLGHTRIAVVAGPANVPGQQRLVDGCIDALQAAEVRTDDEYVLRIGRTAEDYSRAALGLLSLRTPPTAIAFADHCAALGACAAFASKGLRIPGDISVICCDGLQYERANATDPPLTRLVQPLDEMARAAMDLMSAHRAAAVLDVPARLVVRGSTAAPGRAA</sequence>
<proteinExistence type="predicted"/>
<keyword evidence="3" id="KW-0804">Transcription</keyword>
<dbReference type="GO" id="GO:0003700">
    <property type="term" value="F:DNA-binding transcription factor activity"/>
    <property type="evidence" value="ECO:0007669"/>
    <property type="project" value="TreeGrafter"/>
</dbReference>
<dbReference type="InterPro" id="IPR010982">
    <property type="entry name" value="Lambda_DNA-bd_dom_sf"/>
</dbReference>
<dbReference type="AlphaFoldDB" id="A0A941ILA7"/>
<comment type="caution">
    <text evidence="5">The sequence shown here is derived from an EMBL/GenBank/DDBJ whole genome shotgun (WGS) entry which is preliminary data.</text>
</comment>
<dbReference type="Pfam" id="PF13377">
    <property type="entry name" value="Peripla_BP_3"/>
    <property type="match status" value="1"/>
</dbReference>
<dbReference type="PANTHER" id="PTHR30146:SF153">
    <property type="entry name" value="LACTOSE OPERON REPRESSOR"/>
    <property type="match status" value="1"/>
</dbReference>
<feature type="domain" description="HTH lacI-type" evidence="4">
    <location>
        <begin position="9"/>
        <end position="62"/>
    </location>
</feature>
<dbReference type="Gene3D" id="3.40.50.2300">
    <property type="match status" value="2"/>
</dbReference>
<name>A0A941ILA7_9ACTN</name>
<evidence type="ECO:0000313" key="5">
    <source>
        <dbReference type="EMBL" id="MBR7828868.1"/>
    </source>
</evidence>
<dbReference type="PANTHER" id="PTHR30146">
    <property type="entry name" value="LACI-RELATED TRANSCRIPTIONAL REPRESSOR"/>
    <property type="match status" value="1"/>
</dbReference>
<dbReference type="InterPro" id="IPR000843">
    <property type="entry name" value="HTH_LacI"/>
</dbReference>
<accession>A0A941ILA7</accession>
<evidence type="ECO:0000256" key="3">
    <source>
        <dbReference type="ARBA" id="ARBA00023163"/>
    </source>
</evidence>
<keyword evidence="6" id="KW-1185">Reference proteome</keyword>
<evidence type="ECO:0000256" key="2">
    <source>
        <dbReference type="ARBA" id="ARBA00023125"/>
    </source>
</evidence>
<dbReference type="Pfam" id="PF00356">
    <property type="entry name" value="LacI"/>
    <property type="match status" value="1"/>
</dbReference>
<dbReference type="InterPro" id="IPR046335">
    <property type="entry name" value="LacI/GalR-like_sensor"/>
</dbReference>
<dbReference type="SMART" id="SM00354">
    <property type="entry name" value="HTH_LACI"/>
    <property type="match status" value="1"/>
</dbReference>
<dbReference type="CDD" id="cd06267">
    <property type="entry name" value="PBP1_LacI_sugar_binding-like"/>
    <property type="match status" value="1"/>
</dbReference>
<dbReference type="CDD" id="cd01392">
    <property type="entry name" value="HTH_LacI"/>
    <property type="match status" value="1"/>
</dbReference>
<reference evidence="5" key="1">
    <citation type="submission" date="2021-04" db="EMBL/GenBank/DDBJ databases">
        <title>Genome based classification of Actinospica acidithermotolerans sp. nov., an actinobacterium isolated from an Indonesian hot spring.</title>
        <authorList>
            <person name="Kusuma A.B."/>
            <person name="Putra K.E."/>
            <person name="Nafisah S."/>
            <person name="Loh J."/>
            <person name="Nouioui I."/>
            <person name="Goodfellow M."/>
        </authorList>
    </citation>
    <scope>NUCLEOTIDE SEQUENCE</scope>
    <source>
        <strain evidence="5">MGRD01-02</strain>
    </source>
</reference>
<dbReference type="EMBL" id="JAGSOH010000068">
    <property type="protein sequence ID" value="MBR7828868.1"/>
    <property type="molecule type" value="Genomic_DNA"/>
</dbReference>